<protein>
    <recommendedName>
        <fullName evidence="4">Proton-coupled thiamine transporter YuaJ</fullName>
    </recommendedName>
</protein>
<dbReference type="OrthoDB" id="9795813at2"/>
<organism evidence="2 3">
    <name type="scientific">Massilimicrobiota timonensis</name>
    <dbReference type="NCBI Taxonomy" id="1776392"/>
    <lineage>
        <taxon>Bacteria</taxon>
        <taxon>Bacillati</taxon>
        <taxon>Bacillota</taxon>
        <taxon>Erysipelotrichia</taxon>
        <taxon>Erysipelotrichales</taxon>
        <taxon>Erysipelotrichaceae</taxon>
        <taxon>Massilimicrobiota</taxon>
    </lineage>
</organism>
<gene>
    <name evidence="2" type="ORF">B5E75_07975</name>
</gene>
<feature type="transmembrane region" description="Helical" evidence="1">
    <location>
        <begin position="12"/>
        <end position="31"/>
    </location>
</feature>
<keyword evidence="1" id="KW-0472">Membrane</keyword>
<dbReference type="GO" id="GO:0015234">
    <property type="term" value="F:thiamine transmembrane transporter activity"/>
    <property type="evidence" value="ECO:0007669"/>
    <property type="project" value="InterPro"/>
</dbReference>
<reference evidence="2 3" key="1">
    <citation type="journal article" date="2018" name="BMC Genomics">
        <title>Whole genome sequencing and function prediction of 133 gut anaerobes isolated from chicken caecum in pure cultures.</title>
        <authorList>
            <person name="Medvecky M."/>
            <person name="Cejkova D."/>
            <person name="Polansky O."/>
            <person name="Karasova D."/>
            <person name="Kubasova T."/>
            <person name="Cizek A."/>
            <person name="Rychlik I."/>
        </authorList>
    </citation>
    <scope>NUCLEOTIDE SEQUENCE [LARGE SCALE GENOMIC DNA]</scope>
    <source>
        <strain evidence="2 3">An13</strain>
    </source>
</reference>
<dbReference type="GO" id="GO:0005886">
    <property type="term" value="C:plasma membrane"/>
    <property type="evidence" value="ECO:0007669"/>
    <property type="project" value="InterPro"/>
</dbReference>
<dbReference type="InterPro" id="IPR012651">
    <property type="entry name" value="Thia_Transptr_ThiT"/>
</dbReference>
<accession>A0A1Y4SW41</accession>
<comment type="caution">
    <text evidence="2">The sequence shown here is derived from an EMBL/GenBank/DDBJ whole genome shotgun (WGS) entry which is preliminary data.</text>
</comment>
<proteinExistence type="predicted"/>
<keyword evidence="3" id="KW-1185">Reference proteome</keyword>
<feature type="transmembrane region" description="Helical" evidence="1">
    <location>
        <begin position="153"/>
        <end position="175"/>
    </location>
</feature>
<keyword evidence="1" id="KW-1133">Transmembrane helix</keyword>
<dbReference type="Pfam" id="PF09515">
    <property type="entry name" value="Thia_YuaJ"/>
    <property type="match status" value="1"/>
</dbReference>
<feature type="transmembrane region" description="Helical" evidence="1">
    <location>
        <begin position="89"/>
        <end position="105"/>
    </location>
</feature>
<dbReference type="AlphaFoldDB" id="A0A1Y4SW41"/>
<dbReference type="Gene3D" id="1.10.1760.20">
    <property type="match status" value="1"/>
</dbReference>
<evidence type="ECO:0000313" key="3">
    <source>
        <dbReference type="Proteomes" id="UP000195305"/>
    </source>
</evidence>
<dbReference type="RefSeq" id="WP_087358221.1">
    <property type="nucleotide sequence ID" value="NZ_AP031415.1"/>
</dbReference>
<keyword evidence="1" id="KW-0812">Transmembrane</keyword>
<evidence type="ECO:0008006" key="4">
    <source>
        <dbReference type="Google" id="ProtNLM"/>
    </source>
</evidence>
<sequence length="183" mass="20170">MMKNVMRVEYSIRNMCMLAMFMAITLVLSYVNEVIPSLPQGGTISVDVIAIMLCGYLMGAGYGVICGVGVALLQFVLGIAQYYGPWSVLLDYVLPLAVCGLTPLIKTQKIGHISICWGVVFVMFLKYLSHFASGAFLFASYAPEGMNPIVYSLRYNAIYVAPTLILCMIVVPLLYSRLKNAFH</sequence>
<dbReference type="EMBL" id="NFLJ01000020">
    <property type="protein sequence ID" value="OUQ34124.1"/>
    <property type="molecule type" value="Genomic_DNA"/>
</dbReference>
<evidence type="ECO:0000313" key="2">
    <source>
        <dbReference type="EMBL" id="OUQ34124.1"/>
    </source>
</evidence>
<dbReference type="Proteomes" id="UP000195305">
    <property type="component" value="Unassembled WGS sequence"/>
</dbReference>
<feature type="transmembrane region" description="Helical" evidence="1">
    <location>
        <begin position="117"/>
        <end position="141"/>
    </location>
</feature>
<evidence type="ECO:0000256" key="1">
    <source>
        <dbReference type="SAM" id="Phobius"/>
    </source>
</evidence>
<name>A0A1Y4SW41_9FIRM</name>